<evidence type="ECO:0000256" key="1">
    <source>
        <dbReference type="ARBA" id="ARBA00001941"/>
    </source>
</evidence>
<dbReference type="RefSeq" id="WP_110395320.1">
    <property type="nucleotide sequence ID" value="NZ_JBHUHB010000001.1"/>
</dbReference>
<dbReference type="NCBIfam" id="TIGR01910">
    <property type="entry name" value="DapE-ArgE"/>
    <property type="match status" value="1"/>
</dbReference>
<comment type="cofactor">
    <cofactor evidence="2">
        <name>Zn(2+)</name>
        <dbReference type="ChEBI" id="CHEBI:29105"/>
    </cofactor>
</comment>
<dbReference type="InterPro" id="IPR050072">
    <property type="entry name" value="Peptidase_M20A"/>
</dbReference>
<dbReference type="GO" id="GO:0046872">
    <property type="term" value="F:metal ion binding"/>
    <property type="evidence" value="ECO:0007669"/>
    <property type="project" value="UniProtKB-KW"/>
</dbReference>
<dbReference type="GO" id="GO:0016787">
    <property type="term" value="F:hydrolase activity"/>
    <property type="evidence" value="ECO:0007669"/>
    <property type="project" value="UniProtKB-KW"/>
</dbReference>
<dbReference type="Gene3D" id="3.30.70.360">
    <property type="match status" value="1"/>
</dbReference>
<dbReference type="OrthoDB" id="9792335at2"/>
<organism evidence="9 10">
    <name type="scientific">Pseudogracilibacillus auburnensis</name>
    <dbReference type="NCBI Taxonomy" id="1494959"/>
    <lineage>
        <taxon>Bacteria</taxon>
        <taxon>Bacillati</taxon>
        <taxon>Bacillota</taxon>
        <taxon>Bacilli</taxon>
        <taxon>Bacillales</taxon>
        <taxon>Bacillaceae</taxon>
        <taxon>Pseudogracilibacillus</taxon>
    </lineage>
</organism>
<feature type="domain" description="Peptidase M20 dimerisation" evidence="8">
    <location>
        <begin position="201"/>
        <end position="314"/>
    </location>
</feature>
<evidence type="ECO:0000256" key="3">
    <source>
        <dbReference type="ARBA" id="ARBA00006247"/>
    </source>
</evidence>
<sequence length="425" mass="46907">MDLHERIKENIKNHQDEYIAFLQKIVKEPSTTGNELAAQTLMADRLKEKGLEVDVWIPDYDELIKSKFFNPLRDNYEGSPNVVGILKGTENGRSVILNGHIDVVPAGDEKKWTYDPYSGDVVDGKLYGRGTTDMKGGNIATLIALETIINLGIQLKGDVVYESVIEEETGGAGTLAAIQRGYKADVAIIPEPSEMRIFPKQQGSLWFEVTVTGVSAHGGTRYEGVSALEKGWTVFEEIMNLEEKRNEPLRKDPLYKDNPIPIPINIGQFNGGYFPSAVAEKATIQGRYGVAPGETIEEAKEEFIKMLDDLKHKDDWFENHPATVEWGGIHLPPGGCDLDHPMLNILKEKYIEVENEEPIIAGSTWGTDGGLLTQAGGIPSIVFGPGTTSMAHFTDEYVELDKLFKTAEIIALAIIDWCEISAGSK</sequence>
<comment type="similarity">
    <text evidence="3">Belongs to the peptidase M20A family.</text>
</comment>
<proteinExistence type="inferred from homology"/>
<dbReference type="InterPro" id="IPR002933">
    <property type="entry name" value="Peptidase_M20"/>
</dbReference>
<dbReference type="Gene3D" id="3.40.630.10">
    <property type="entry name" value="Zn peptidases"/>
    <property type="match status" value="1"/>
</dbReference>
<evidence type="ECO:0000256" key="6">
    <source>
        <dbReference type="ARBA" id="ARBA00022833"/>
    </source>
</evidence>
<dbReference type="NCBIfam" id="NF005373">
    <property type="entry name" value="PRK06915.1"/>
    <property type="match status" value="1"/>
</dbReference>
<dbReference type="EMBL" id="QJJQ01000006">
    <property type="protein sequence ID" value="PXW87092.1"/>
    <property type="molecule type" value="Genomic_DNA"/>
</dbReference>
<evidence type="ECO:0000256" key="4">
    <source>
        <dbReference type="ARBA" id="ARBA00022723"/>
    </source>
</evidence>
<dbReference type="InterPro" id="IPR036264">
    <property type="entry name" value="Bact_exopeptidase_dim_dom"/>
</dbReference>
<protein>
    <submittedName>
        <fullName evidence="9">Acetylornithine deacetylase</fullName>
    </submittedName>
</protein>
<comment type="cofactor">
    <cofactor evidence="1">
        <name>Co(2+)</name>
        <dbReference type="ChEBI" id="CHEBI:48828"/>
    </cofactor>
</comment>
<dbReference type="Proteomes" id="UP000247978">
    <property type="component" value="Unassembled WGS sequence"/>
</dbReference>
<evidence type="ECO:0000256" key="2">
    <source>
        <dbReference type="ARBA" id="ARBA00001947"/>
    </source>
</evidence>
<dbReference type="Pfam" id="PF01546">
    <property type="entry name" value="Peptidase_M20"/>
    <property type="match status" value="1"/>
</dbReference>
<dbReference type="SUPFAM" id="SSF55031">
    <property type="entry name" value="Bacterial exopeptidase dimerisation domain"/>
    <property type="match status" value="1"/>
</dbReference>
<dbReference type="PANTHER" id="PTHR43808">
    <property type="entry name" value="ACETYLORNITHINE DEACETYLASE"/>
    <property type="match status" value="1"/>
</dbReference>
<gene>
    <name evidence="9" type="ORF">DFR56_106162</name>
</gene>
<evidence type="ECO:0000259" key="8">
    <source>
        <dbReference type="Pfam" id="PF07687"/>
    </source>
</evidence>
<keyword evidence="6" id="KW-0862">Zinc</keyword>
<evidence type="ECO:0000313" key="9">
    <source>
        <dbReference type="EMBL" id="PXW87092.1"/>
    </source>
</evidence>
<keyword evidence="7" id="KW-0170">Cobalt</keyword>
<comment type="caution">
    <text evidence="9">The sequence shown here is derived from an EMBL/GenBank/DDBJ whole genome shotgun (WGS) entry which is preliminary data.</text>
</comment>
<dbReference type="InterPro" id="IPR011650">
    <property type="entry name" value="Peptidase_M20_dimer"/>
</dbReference>
<dbReference type="SUPFAM" id="SSF53187">
    <property type="entry name" value="Zn-dependent exopeptidases"/>
    <property type="match status" value="1"/>
</dbReference>
<reference evidence="9 10" key="1">
    <citation type="submission" date="2018-05" db="EMBL/GenBank/DDBJ databases">
        <title>Genomic Encyclopedia of Type Strains, Phase IV (KMG-IV): sequencing the most valuable type-strain genomes for metagenomic binning, comparative biology and taxonomic classification.</title>
        <authorList>
            <person name="Goeker M."/>
        </authorList>
    </citation>
    <scope>NUCLEOTIDE SEQUENCE [LARGE SCALE GENOMIC DNA]</scope>
    <source>
        <strain evidence="9 10">DSM 28556</strain>
    </source>
</reference>
<evidence type="ECO:0000313" key="10">
    <source>
        <dbReference type="Proteomes" id="UP000247978"/>
    </source>
</evidence>
<dbReference type="PANTHER" id="PTHR43808:SF25">
    <property type="entry name" value="PEPTIDASE M20 DIMERISATION DOMAIN-CONTAINING PROTEIN"/>
    <property type="match status" value="1"/>
</dbReference>
<keyword evidence="5" id="KW-0378">Hydrolase</keyword>
<dbReference type="AlphaFoldDB" id="A0A2V3VZ08"/>
<dbReference type="InterPro" id="IPR010182">
    <property type="entry name" value="ArgE/DapE"/>
</dbReference>
<name>A0A2V3VZ08_9BACI</name>
<evidence type="ECO:0000256" key="7">
    <source>
        <dbReference type="ARBA" id="ARBA00023285"/>
    </source>
</evidence>
<keyword evidence="10" id="KW-1185">Reference proteome</keyword>
<keyword evidence="4" id="KW-0479">Metal-binding</keyword>
<dbReference type="Pfam" id="PF07687">
    <property type="entry name" value="M20_dimer"/>
    <property type="match status" value="1"/>
</dbReference>
<evidence type="ECO:0000256" key="5">
    <source>
        <dbReference type="ARBA" id="ARBA00022801"/>
    </source>
</evidence>
<accession>A0A2V3VZ08</accession>